<organism evidence="7 8">
    <name type="scientific">Arcticibacter pallidicorallinus</name>
    <dbReference type="NCBI Taxonomy" id="1259464"/>
    <lineage>
        <taxon>Bacteria</taxon>
        <taxon>Pseudomonadati</taxon>
        <taxon>Bacteroidota</taxon>
        <taxon>Sphingobacteriia</taxon>
        <taxon>Sphingobacteriales</taxon>
        <taxon>Sphingobacteriaceae</taxon>
        <taxon>Arcticibacter</taxon>
    </lineage>
</organism>
<dbReference type="GO" id="GO:0015627">
    <property type="term" value="C:type II protein secretion system complex"/>
    <property type="evidence" value="ECO:0007669"/>
    <property type="project" value="TreeGrafter"/>
</dbReference>
<evidence type="ECO:0000256" key="5">
    <source>
        <dbReference type="SAM" id="MobiDB-lite"/>
    </source>
</evidence>
<dbReference type="AlphaFoldDB" id="A0A2T0TR18"/>
<accession>A0A2T0TR18</accession>
<dbReference type="InterPro" id="IPR001775">
    <property type="entry name" value="GspD/PilQ"/>
</dbReference>
<dbReference type="InterPro" id="IPR004846">
    <property type="entry name" value="T2SS/T3SS_dom"/>
</dbReference>
<keyword evidence="3" id="KW-0472">Membrane</keyword>
<evidence type="ECO:0000313" key="7">
    <source>
        <dbReference type="EMBL" id="PRY48089.1"/>
    </source>
</evidence>
<dbReference type="Gene3D" id="3.30.1370.120">
    <property type="match status" value="1"/>
</dbReference>
<gene>
    <name evidence="7" type="ORF">B0I27_11623</name>
</gene>
<dbReference type="GO" id="GO:0009306">
    <property type="term" value="P:protein secretion"/>
    <property type="evidence" value="ECO:0007669"/>
    <property type="project" value="InterPro"/>
</dbReference>
<protein>
    <submittedName>
        <fullName evidence="7">Type IV pilus assembly protein PilQ</fullName>
    </submittedName>
</protein>
<sequence>MRRRGRIICFQLVLLLGFLQGAIGQQPQAEERLRVVDERLRSLAVTLPGLNQKVQLSMSGASAQEFLRALAQSNNLNINVDPQLDFKIYNNFTNETALNVLLFLAREYQLDINLTGSIMSVSKVLQPRPVIPKREIKARYNASANTLSLELNSDTLGNVARKITQLSGKNVVVPVPLLNNSVTAFFSDAPFDVALEKLAYANNLKLTRTADDVYIFQALEDSEQLFINGDRNTAVRRVPRPINNMNSGPGTGAAGGSGGPFAINSKTSPAGKLLSVDATGSSILDLVKASCQEAGINYFIYSDMKGAITIKVQDITFNGFMSALLQGTDYTYRVDNGIYLIGERKLEGLRTNKVVQLQYRSVDTVQAMIPAEWRRGVEIKEFREQNTLLLSGSSPQIAEIESYIKQIDRLVPMVLIEVTLMDIRKGKTVSTGIKAGLSDSAKTGGTVFPGLDYTFGAASINDFLSRLSSSTSINLGKVTPKFYVTLSALEANSNAEVRQVPKLSTLNGHTASLSIGSSRYFSTKTQNVIPSLTSQTVVTEQFTEVNADLKINIRPIVSGDDQVTLNITVDISDFIGNPPLNAPPPKSTSKFESIIRARNEDMIVLGGMERTENSDSGSGVPFLSRIPVLKWLFSSREKTTNKVVTVIFIKPTITY</sequence>
<dbReference type="OrthoDB" id="9816579at2"/>
<dbReference type="Proteomes" id="UP000238034">
    <property type="component" value="Unassembled WGS sequence"/>
</dbReference>
<comment type="caution">
    <text evidence="7">The sequence shown here is derived from an EMBL/GenBank/DDBJ whole genome shotgun (WGS) entry which is preliminary data.</text>
</comment>
<dbReference type="RefSeq" id="WP_106295636.1">
    <property type="nucleotide sequence ID" value="NZ_PVTH01000016.1"/>
</dbReference>
<feature type="region of interest" description="Disordered" evidence="5">
    <location>
        <begin position="239"/>
        <end position="259"/>
    </location>
</feature>
<evidence type="ECO:0000259" key="6">
    <source>
        <dbReference type="Pfam" id="PF00263"/>
    </source>
</evidence>
<dbReference type="InterPro" id="IPR038591">
    <property type="entry name" value="NolW-like_sf"/>
</dbReference>
<evidence type="ECO:0000313" key="8">
    <source>
        <dbReference type="Proteomes" id="UP000238034"/>
    </source>
</evidence>
<evidence type="ECO:0000256" key="4">
    <source>
        <dbReference type="RuleBase" id="RU004003"/>
    </source>
</evidence>
<proteinExistence type="inferred from homology"/>
<comment type="similarity">
    <text evidence="4">Belongs to the bacterial secretin family.</text>
</comment>
<dbReference type="InterPro" id="IPR050810">
    <property type="entry name" value="Bact_Secretion_Sys_Channel"/>
</dbReference>
<dbReference type="GO" id="GO:0016020">
    <property type="term" value="C:membrane"/>
    <property type="evidence" value="ECO:0007669"/>
    <property type="project" value="UniProtKB-SubCell"/>
</dbReference>
<evidence type="ECO:0000256" key="3">
    <source>
        <dbReference type="ARBA" id="ARBA00023136"/>
    </source>
</evidence>
<dbReference type="Pfam" id="PF00263">
    <property type="entry name" value="Secretin"/>
    <property type="match status" value="1"/>
</dbReference>
<evidence type="ECO:0000256" key="1">
    <source>
        <dbReference type="ARBA" id="ARBA00004370"/>
    </source>
</evidence>
<feature type="domain" description="Type II/III secretion system secretin-like" evidence="6">
    <location>
        <begin position="488"/>
        <end position="653"/>
    </location>
</feature>
<dbReference type="EMBL" id="PVTH01000016">
    <property type="protein sequence ID" value="PRY48089.1"/>
    <property type="molecule type" value="Genomic_DNA"/>
</dbReference>
<comment type="subcellular location">
    <subcellularLocation>
        <location evidence="1">Membrane</location>
    </subcellularLocation>
</comment>
<reference evidence="7 8" key="1">
    <citation type="submission" date="2018-03" db="EMBL/GenBank/DDBJ databases">
        <title>Genomic Encyclopedia of Type Strains, Phase III (KMG-III): the genomes of soil and plant-associated and newly described type strains.</title>
        <authorList>
            <person name="Whitman W."/>
        </authorList>
    </citation>
    <scope>NUCLEOTIDE SEQUENCE [LARGE SCALE GENOMIC DNA]</scope>
    <source>
        <strain evidence="7 8">CGMCC 1.9313</strain>
    </source>
</reference>
<name>A0A2T0TR18_9SPHI</name>
<dbReference type="PANTHER" id="PTHR30332:SF24">
    <property type="entry name" value="SECRETIN GSPD-RELATED"/>
    <property type="match status" value="1"/>
</dbReference>
<dbReference type="Gene3D" id="3.55.50.30">
    <property type="match status" value="1"/>
</dbReference>
<keyword evidence="8" id="KW-1185">Reference proteome</keyword>
<dbReference type="PANTHER" id="PTHR30332">
    <property type="entry name" value="PROBABLE GENERAL SECRETION PATHWAY PROTEIN D"/>
    <property type="match status" value="1"/>
</dbReference>
<dbReference type="PRINTS" id="PR00811">
    <property type="entry name" value="BCTERIALGSPD"/>
</dbReference>
<feature type="compositionally biased region" description="Gly residues" evidence="5">
    <location>
        <begin position="249"/>
        <end position="259"/>
    </location>
</feature>
<evidence type="ECO:0000256" key="2">
    <source>
        <dbReference type="ARBA" id="ARBA00022729"/>
    </source>
</evidence>
<keyword evidence="2" id="KW-0732">Signal</keyword>